<dbReference type="AlphaFoldDB" id="A0A1I7X8L1"/>
<proteinExistence type="predicted"/>
<keyword evidence="1" id="KW-1185">Reference proteome</keyword>
<evidence type="ECO:0000313" key="1">
    <source>
        <dbReference type="Proteomes" id="UP000095283"/>
    </source>
</evidence>
<evidence type="ECO:0000313" key="2">
    <source>
        <dbReference type="WBParaSite" id="Hba_13981"/>
    </source>
</evidence>
<accession>A0A1I7X8L1</accession>
<sequence length="23" mass="2776">MSLQKLKELVYETLPYPHPDNFL</sequence>
<name>A0A1I7X8L1_HETBA</name>
<dbReference type="Proteomes" id="UP000095283">
    <property type="component" value="Unplaced"/>
</dbReference>
<organism evidence="1 2">
    <name type="scientific">Heterorhabditis bacteriophora</name>
    <name type="common">Entomopathogenic nematode worm</name>
    <dbReference type="NCBI Taxonomy" id="37862"/>
    <lineage>
        <taxon>Eukaryota</taxon>
        <taxon>Metazoa</taxon>
        <taxon>Ecdysozoa</taxon>
        <taxon>Nematoda</taxon>
        <taxon>Chromadorea</taxon>
        <taxon>Rhabditida</taxon>
        <taxon>Rhabditina</taxon>
        <taxon>Rhabditomorpha</taxon>
        <taxon>Strongyloidea</taxon>
        <taxon>Heterorhabditidae</taxon>
        <taxon>Heterorhabditis</taxon>
    </lineage>
</organism>
<protein>
    <submittedName>
        <fullName evidence="2">SUF system NifU family Fe-S cluster assembly protein</fullName>
    </submittedName>
</protein>
<reference evidence="2" key="1">
    <citation type="submission" date="2016-11" db="UniProtKB">
        <authorList>
            <consortium name="WormBaseParasite"/>
        </authorList>
    </citation>
    <scope>IDENTIFICATION</scope>
</reference>
<dbReference type="WBParaSite" id="Hba_13981">
    <property type="protein sequence ID" value="Hba_13981"/>
    <property type="gene ID" value="Hba_13981"/>
</dbReference>